<accession>A0ACA9P7P1</accession>
<evidence type="ECO:0000313" key="1">
    <source>
        <dbReference type="EMBL" id="CAG8693961.1"/>
    </source>
</evidence>
<proteinExistence type="predicted"/>
<dbReference type="Proteomes" id="UP000789920">
    <property type="component" value="Unassembled WGS sequence"/>
</dbReference>
<name>A0ACA9P7P1_9GLOM</name>
<feature type="non-terminal residue" evidence="1">
    <location>
        <position position="366"/>
    </location>
</feature>
<reference evidence="1" key="1">
    <citation type="submission" date="2021-06" db="EMBL/GenBank/DDBJ databases">
        <authorList>
            <person name="Kallberg Y."/>
            <person name="Tangrot J."/>
            <person name="Rosling A."/>
        </authorList>
    </citation>
    <scope>NUCLEOTIDE SEQUENCE</scope>
    <source>
        <strain evidence="1">MA461A</strain>
    </source>
</reference>
<organism evidence="1 2">
    <name type="scientific">Racocetra persica</name>
    <dbReference type="NCBI Taxonomy" id="160502"/>
    <lineage>
        <taxon>Eukaryota</taxon>
        <taxon>Fungi</taxon>
        <taxon>Fungi incertae sedis</taxon>
        <taxon>Mucoromycota</taxon>
        <taxon>Glomeromycotina</taxon>
        <taxon>Glomeromycetes</taxon>
        <taxon>Diversisporales</taxon>
        <taxon>Gigasporaceae</taxon>
        <taxon>Racocetra</taxon>
    </lineage>
</organism>
<keyword evidence="2" id="KW-1185">Reference proteome</keyword>
<comment type="caution">
    <text evidence="1">The sequence shown here is derived from an EMBL/GenBank/DDBJ whole genome shotgun (WGS) entry which is preliminary data.</text>
</comment>
<sequence length="366" mass="41446">MSIAIIYMAKEFNWGPKIQGLVSSSFYFGYLMTQIIGGALTDKFGGRWVLGIGLGEGVCYPCIHSLVAKWFPSQERTRAVSVISVSNYIGMVIAMPISNLLGSSQLGWESIFWAFAIIGSIWSVFWYFYGKSDPRDYSGISKDELDWILEDKSINKPTNNSIVCSDDNFDNYQSYSSEYVANTDEVHDIPQSENDILLPKGQSSRSHRLEKIPWKLLLSRREVWAILIGRFFNDWGFFNLVNWLPIFYYEYFHVDINLIGYYTVGYICDYAIDKLKIPVLTVRRTVCIISGVGTSISLLFMDIAPKYAGVIYGMGHTCGLIPAFFGVALTGWILEVTANDWSIVWNICSLFYIIGTVFFVCWAGGE</sequence>
<dbReference type="EMBL" id="CAJVQC010018502">
    <property type="protein sequence ID" value="CAG8693961.1"/>
    <property type="molecule type" value="Genomic_DNA"/>
</dbReference>
<protein>
    <submittedName>
        <fullName evidence="1">4744_t:CDS:1</fullName>
    </submittedName>
</protein>
<evidence type="ECO:0000313" key="2">
    <source>
        <dbReference type="Proteomes" id="UP000789920"/>
    </source>
</evidence>
<gene>
    <name evidence="1" type="ORF">RPERSI_LOCUS9689</name>
</gene>